<feature type="region of interest" description="Disordered" evidence="1">
    <location>
        <begin position="39"/>
        <end position="62"/>
    </location>
</feature>
<reference evidence="2" key="1">
    <citation type="submission" date="2024-08" db="EMBL/GenBank/DDBJ databases">
        <authorList>
            <person name="Chaddad Z."/>
            <person name="Lamrabet M."/>
            <person name="Bouhnik O."/>
            <person name="Alami S."/>
            <person name="Wipf D."/>
            <person name="Courty P.E."/>
            <person name="Missbah El Idrissi M."/>
        </authorList>
    </citation>
    <scope>NUCLEOTIDE SEQUENCE</scope>
    <source>
        <strain evidence="2">LLZ17</strain>
    </source>
</reference>
<feature type="region of interest" description="Disordered" evidence="1">
    <location>
        <begin position="1"/>
        <end position="22"/>
    </location>
</feature>
<evidence type="ECO:0000256" key="1">
    <source>
        <dbReference type="SAM" id="MobiDB-lite"/>
    </source>
</evidence>
<dbReference type="EMBL" id="CP165734">
    <property type="protein sequence ID" value="XDV59924.1"/>
    <property type="molecule type" value="Genomic_DNA"/>
</dbReference>
<gene>
    <name evidence="2" type="ORF">AB8Z38_11490</name>
</gene>
<accession>A0AB39XR21</accession>
<name>A0AB39XR21_9BRAD</name>
<dbReference type="AlphaFoldDB" id="A0AB39XR21"/>
<proteinExistence type="predicted"/>
<sequence>MGTIIEFPAGRRVGSSGDVAPRTDMGTILILPVIRIEREADETSGDHGPEAGTAPGRRRRRR</sequence>
<dbReference type="RefSeq" id="WP_369725125.1">
    <property type="nucleotide sequence ID" value="NZ_CP165734.1"/>
</dbReference>
<evidence type="ECO:0000313" key="2">
    <source>
        <dbReference type="EMBL" id="XDV59924.1"/>
    </source>
</evidence>
<organism evidence="2">
    <name type="scientific">Bradyrhizobium sp. LLZ17</name>
    <dbReference type="NCBI Taxonomy" id="3239388"/>
    <lineage>
        <taxon>Bacteria</taxon>
        <taxon>Pseudomonadati</taxon>
        <taxon>Pseudomonadota</taxon>
        <taxon>Alphaproteobacteria</taxon>
        <taxon>Hyphomicrobiales</taxon>
        <taxon>Nitrobacteraceae</taxon>
        <taxon>Bradyrhizobium</taxon>
    </lineage>
</organism>
<protein>
    <submittedName>
        <fullName evidence="2">Uncharacterized protein</fullName>
    </submittedName>
</protein>